<evidence type="ECO:0000256" key="4">
    <source>
        <dbReference type="ARBA" id="ARBA00022692"/>
    </source>
</evidence>
<evidence type="ECO:0000259" key="11">
    <source>
        <dbReference type="Pfam" id="PF00999"/>
    </source>
</evidence>
<keyword evidence="7" id="KW-0406">Ion transport</keyword>
<dbReference type="InterPro" id="IPR038770">
    <property type="entry name" value="Na+/solute_symporter_sf"/>
</dbReference>
<feature type="domain" description="Cation/H+ exchanger transmembrane" evidence="11">
    <location>
        <begin position="30"/>
        <end position="410"/>
    </location>
</feature>
<comment type="subcellular location">
    <subcellularLocation>
        <location evidence="1">Membrane</location>
        <topology evidence="1">Multi-pass membrane protein</topology>
    </subcellularLocation>
</comment>
<feature type="transmembrane region" description="Helical" evidence="10">
    <location>
        <begin position="80"/>
        <end position="99"/>
    </location>
</feature>
<protein>
    <submittedName>
        <fullName evidence="12">Sodium/hydrogen exchanger</fullName>
    </submittedName>
</protein>
<evidence type="ECO:0000256" key="2">
    <source>
        <dbReference type="ARBA" id="ARBA00022448"/>
    </source>
</evidence>
<dbReference type="Pfam" id="PF00999">
    <property type="entry name" value="Na_H_Exchanger"/>
    <property type="match status" value="1"/>
</dbReference>
<proteinExistence type="predicted"/>
<keyword evidence="5 10" id="KW-1133">Transmembrane helix</keyword>
<keyword evidence="3" id="KW-0050">Antiport</keyword>
<dbReference type="GO" id="GO:0015297">
    <property type="term" value="F:antiporter activity"/>
    <property type="evidence" value="ECO:0007669"/>
    <property type="project" value="UniProtKB-KW"/>
</dbReference>
<keyword evidence="13" id="KW-1185">Reference proteome</keyword>
<dbReference type="Proteomes" id="UP000011559">
    <property type="component" value="Unassembled WGS sequence"/>
</dbReference>
<evidence type="ECO:0000256" key="3">
    <source>
        <dbReference type="ARBA" id="ARBA00022449"/>
    </source>
</evidence>
<feature type="transmembrane region" description="Helical" evidence="10">
    <location>
        <begin position="17"/>
        <end position="39"/>
    </location>
</feature>
<feature type="transmembrane region" description="Helical" evidence="10">
    <location>
        <begin position="212"/>
        <end position="231"/>
    </location>
</feature>
<name>M0G2I6_HALPT</name>
<sequence>MIGQWEVNTLMAVESDVLLPFLAGMTLVLAVAHTLGIVADRFGFAPVVGELLTGLVLGPSILGLVAPAVTAIVVPVPDRLAAIASLGLVLLLVLAGTEVDVQTVRRHVRPTIALATGASVVPFLLGFALGWFLPAKFLATPEQRLAFALFLATALSISAVPVAVRVLIDLDAMDRTVGQLTLTVAVVIDAAGWIALTIVSDIARVGQIDPLGVGRTLVVLGVFVGVAVILGPRVVDTLFNVTAYVRSPVLTGFSIVIVVGLAMAGGSLALGLEAVLGAFLAGVLVRNRLDAETERVFQMVTLGLFAPVFFATAGLRVDLTGLFTLDTLLVAGATLAVAVLGKALGVVLGAVFTDLSRAETVCLAIGLNARGAMELVVAALGLAIGILTPTIYAVIVLVAIVTSVMTPPLLRRALSHLPDDVPA</sequence>
<feature type="transmembrane region" description="Helical" evidence="10">
    <location>
        <begin position="243"/>
        <end position="262"/>
    </location>
</feature>
<evidence type="ECO:0000256" key="7">
    <source>
        <dbReference type="ARBA" id="ARBA00023065"/>
    </source>
</evidence>
<feature type="transmembrane region" description="Helical" evidence="10">
    <location>
        <begin position="329"/>
        <end position="355"/>
    </location>
</feature>
<reference evidence="12 13" key="1">
    <citation type="journal article" date="2014" name="PLoS Genet.">
        <title>Phylogenetically driven sequencing of extremely halophilic archaea reveals strategies for static and dynamic osmo-response.</title>
        <authorList>
            <person name="Becker E.A."/>
            <person name="Seitzer P.M."/>
            <person name="Tritt A."/>
            <person name="Larsen D."/>
            <person name="Krusor M."/>
            <person name="Yao A.I."/>
            <person name="Wu D."/>
            <person name="Madern D."/>
            <person name="Eisen J.A."/>
            <person name="Darling A.E."/>
            <person name="Facciotti M.T."/>
        </authorList>
    </citation>
    <scope>NUCLEOTIDE SEQUENCE [LARGE SCALE GENOMIC DNA]</scope>
    <source>
        <strain evidence="13">DSM 18310 / JCM 13924 / TL6</strain>
    </source>
</reference>
<dbReference type="GO" id="GO:1902600">
    <property type="term" value="P:proton transmembrane transport"/>
    <property type="evidence" value="ECO:0007669"/>
    <property type="project" value="InterPro"/>
</dbReference>
<evidence type="ECO:0000313" key="13">
    <source>
        <dbReference type="Proteomes" id="UP000011559"/>
    </source>
</evidence>
<dbReference type="Gene3D" id="1.20.1530.20">
    <property type="match status" value="1"/>
</dbReference>
<feature type="transmembrane region" description="Helical" evidence="10">
    <location>
        <begin position="297"/>
        <end position="317"/>
    </location>
</feature>
<dbReference type="EMBL" id="AOLG01000052">
    <property type="protein sequence ID" value="ELZ65772.1"/>
    <property type="molecule type" value="Genomic_DNA"/>
</dbReference>
<dbReference type="PANTHER" id="PTHR43562:SF3">
    <property type="entry name" value="SODIUM ION_PROTON EXCHANGER (EUROFUNG)"/>
    <property type="match status" value="1"/>
</dbReference>
<evidence type="ECO:0000256" key="1">
    <source>
        <dbReference type="ARBA" id="ARBA00004141"/>
    </source>
</evidence>
<feature type="transmembrane region" description="Helical" evidence="10">
    <location>
        <begin position="145"/>
        <end position="168"/>
    </location>
</feature>
<evidence type="ECO:0000256" key="9">
    <source>
        <dbReference type="ARBA" id="ARBA00023201"/>
    </source>
</evidence>
<dbReference type="PANTHER" id="PTHR43562">
    <property type="entry name" value="NAPA-TYPE SODIUM/HYDROGEN ANTIPORTER"/>
    <property type="match status" value="1"/>
</dbReference>
<gene>
    <name evidence="12" type="ORF">C457_15627</name>
</gene>
<feature type="transmembrane region" description="Helical" evidence="10">
    <location>
        <begin position="111"/>
        <end position="133"/>
    </location>
</feature>
<dbReference type="AlphaFoldDB" id="M0G2I6"/>
<evidence type="ECO:0000256" key="6">
    <source>
        <dbReference type="ARBA" id="ARBA00023053"/>
    </source>
</evidence>
<evidence type="ECO:0000256" key="8">
    <source>
        <dbReference type="ARBA" id="ARBA00023136"/>
    </source>
</evidence>
<organism evidence="12 13">
    <name type="scientific">Haloferax prahovense (strain DSM 18310 / JCM 13924 / TL6)</name>
    <dbReference type="NCBI Taxonomy" id="1227461"/>
    <lineage>
        <taxon>Archaea</taxon>
        <taxon>Methanobacteriati</taxon>
        <taxon>Methanobacteriota</taxon>
        <taxon>Stenosarchaea group</taxon>
        <taxon>Halobacteria</taxon>
        <taxon>Halobacteriales</taxon>
        <taxon>Haloferacaceae</taxon>
        <taxon>Haloferax</taxon>
    </lineage>
</organism>
<keyword evidence="6" id="KW-0915">Sodium</keyword>
<keyword evidence="9" id="KW-0739">Sodium transport</keyword>
<keyword evidence="2" id="KW-0813">Transport</keyword>
<evidence type="ECO:0000313" key="12">
    <source>
        <dbReference type="EMBL" id="ELZ65772.1"/>
    </source>
</evidence>
<dbReference type="GO" id="GO:0016020">
    <property type="term" value="C:membrane"/>
    <property type="evidence" value="ECO:0007669"/>
    <property type="project" value="UniProtKB-SubCell"/>
</dbReference>
<dbReference type="GO" id="GO:0006814">
    <property type="term" value="P:sodium ion transport"/>
    <property type="evidence" value="ECO:0007669"/>
    <property type="project" value="UniProtKB-KW"/>
</dbReference>
<feature type="transmembrane region" description="Helical" evidence="10">
    <location>
        <begin position="375"/>
        <end position="401"/>
    </location>
</feature>
<accession>M0G2I6</accession>
<evidence type="ECO:0000256" key="5">
    <source>
        <dbReference type="ARBA" id="ARBA00022989"/>
    </source>
</evidence>
<evidence type="ECO:0000256" key="10">
    <source>
        <dbReference type="SAM" id="Phobius"/>
    </source>
</evidence>
<comment type="caution">
    <text evidence="12">The sequence shown here is derived from an EMBL/GenBank/DDBJ whole genome shotgun (WGS) entry which is preliminary data.</text>
</comment>
<feature type="transmembrane region" description="Helical" evidence="10">
    <location>
        <begin position="51"/>
        <end position="74"/>
    </location>
</feature>
<keyword evidence="8 10" id="KW-0472">Membrane</keyword>
<keyword evidence="4 10" id="KW-0812">Transmembrane</keyword>
<dbReference type="InterPro" id="IPR006153">
    <property type="entry name" value="Cation/H_exchanger_TM"/>
</dbReference>
<feature type="transmembrane region" description="Helical" evidence="10">
    <location>
        <begin position="180"/>
        <end position="200"/>
    </location>
</feature>